<feature type="compositionally biased region" description="Low complexity" evidence="7">
    <location>
        <begin position="39"/>
        <end position="55"/>
    </location>
</feature>
<evidence type="ECO:0000256" key="2">
    <source>
        <dbReference type="ARBA" id="ARBA00022475"/>
    </source>
</evidence>
<dbReference type="InterPro" id="IPR004960">
    <property type="entry name" value="LipA_acyltrans"/>
</dbReference>
<evidence type="ECO:0000256" key="7">
    <source>
        <dbReference type="SAM" id="MobiDB-lite"/>
    </source>
</evidence>
<feature type="compositionally biased region" description="Pro residues" evidence="7">
    <location>
        <begin position="103"/>
        <end position="112"/>
    </location>
</feature>
<dbReference type="PANTHER" id="PTHR30606">
    <property type="entry name" value="LIPID A BIOSYNTHESIS LAUROYL ACYLTRANSFERASE"/>
    <property type="match status" value="1"/>
</dbReference>
<dbReference type="GO" id="GO:0009247">
    <property type="term" value="P:glycolipid biosynthetic process"/>
    <property type="evidence" value="ECO:0007669"/>
    <property type="project" value="UniProtKB-ARBA"/>
</dbReference>
<dbReference type="EMBL" id="VBOR01000061">
    <property type="protein sequence ID" value="TMQ49112.1"/>
    <property type="molecule type" value="Genomic_DNA"/>
</dbReference>
<proteinExistence type="predicted"/>
<evidence type="ECO:0000313" key="9">
    <source>
        <dbReference type="Proteomes" id="UP000316292"/>
    </source>
</evidence>
<dbReference type="PANTHER" id="PTHR30606:SF10">
    <property type="entry name" value="PHOSPHATIDYLINOSITOL MANNOSIDE ACYLTRANSFERASE"/>
    <property type="match status" value="1"/>
</dbReference>
<gene>
    <name evidence="8" type="ORF">E6K71_05745</name>
</gene>
<dbReference type="GO" id="GO:0016746">
    <property type="term" value="F:acyltransferase activity"/>
    <property type="evidence" value="ECO:0007669"/>
    <property type="project" value="UniProtKB-KW"/>
</dbReference>
<dbReference type="Proteomes" id="UP000316292">
    <property type="component" value="Unassembled WGS sequence"/>
</dbReference>
<keyword evidence="5" id="KW-0472">Membrane</keyword>
<keyword evidence="6 8" id="KW-0012">Acyltransferase</keyword>
<feature type="compositionally biased region" description="Basic residues" evidence="7">
    <location>
        <begin position="70"/>
        <end position="83"/>
    </location>
</feature>
<keyword evidence="3" id="KW-0997">Cell inner membrane</keyword>
<evidence type="ECO:0000256" key="3">
    <source>
        <dbReference type="ARBA" id="ARBA00022519"/>
    </source>
</evidence>
<keyword evidence="2" id="KW-1003">Cell membrane</keyword>
<feature type="region of interest" description="Disordered" evidence="7">
    <location>
        <begin position="415"/>
        <end position="437"/>
    </location>
</feature>
<dbReference type="AlphaFoldDB" id="A0A538SCM0"/>
<evidence type="ECO:0000256" key="6">
    <source>
        <dbReference type="ARBA" id="ARBA00023315"/>
    </source>
</evidence>
<evidence type="ECO:0000256" key="4">
    <source>
        <dbReference type="ARBA" id="ARBA00022679"/>
    </source>
</evidence>
<evidence type="ECO:0000313" key="8">
    <source>
        <dbReference type="EMBL" id="TMQ49112.1"/>
    </source>
</evidence>
<keyword evidence="4 8" id="KW-0808">Transferase</keyword>
<dbReference type="Pfam" id="PF03279">
    <property type="entry name" value="Lip_A_acyltrans"/>
    <property type="match status" value="1"/>
</dbReference>
<dbReference type="GO" id="GO:0005886">
    <property type="term" value="C:plasma membrane"/>
    <property type="evidence" value="ECO:0007669"/>
    <property type="project" value="UniProtKB-SubCell"/>
</dbReference>
<evidence type="ECO:0000256" key="1">
    <source>
        <dbReference type="ARBA" id="ARBA00004533"/>
    </source>
</evidence>
<protein>
    <submittedName>
        <fullName evidence="8">Lysophospholipid acyltransferase family protein</fullName>
    </submittedName>
</protein>
<evidence type="ECO:0000256" key="5">
    <source>
        <dbReference type="ARBA" id="ARBA00023136"/>
    </source>
</evidence>
<name>A0A538SCM0_UNCEI</name>
<comment type="subcellular location">
    <subcellularLocation>
        <location evidence="1">Cell inner membrane</location>
    </subcellularLocation>
</comment>
<sequence length="437" mass="48068">MPMMCWSSLGGKRRKAVFPSEMVKINFPRETPLPGALPRTLPSRSTSLQSRQRSTAHFANGPFPWTTSRRPPRSRRPTSRSRCSRSSSVVSPGACQADWHAGPPAPALPATPAPGADVGHTPLRPLRQRLEVLLLHALGLLARALPFEATSAFGAVLGLLAFHLLGRRRRIAVENITRALGPEVDGMPARELARRSFIQIGRSFMEFLAMPRLGPRGILDRVELIGYEPMLARAHEGKGAVMVTAHYGNWELLGAAVRARGGPVRYVLPPQSNEGSDAYFDRIREQIGIEAVKIGFGMRGALKALRSGAFLGMLPDQDARKVGIHVPFFGRPASTHTGPARLAYRARVPIGIGLMEREPGARFRSRLVAVLEPDPGAEESREVERLTRAINENIEAGVRRRPDHWYWLHRRWKTPPIASPAEPGEARAASVRPPART</sequence>
<comment type="caution">
    <text evidence="8">The sequence shown here is derived from an EMBL/GenBank/DDBJ whole genome shotgun (WGS) entry which is preliminary data.</text>
</comment>
<organism evidence="8 9">
    <name type="scientific">Eiseniibacteriota bacterium</name>
    <dbReference type="NCBI Taxonomy" id="2212470"/>
    <lineage>
        <taxon>Bacteria</taxon>
        <taxon>Candidatus Eiseniibacteriota</taxon>
    </lineage>
</organism>
<dbReference type="CDD" id="cd07984">
    <property type="entry name" value="LPLAT_LABLAT-like"/>
    <property type="match status" value="1"/>
</dbReference>
<feature type="region of interest" description="Disordered" evidence="7">
    <location>
        <begin position="29"/>
        <end position="116"/>
    </location>
</feature>
<reference evidence="8 9" key="1">
    <citation type="journal article" date="2019" name="Nat. Microbiol.">
        <title>Mediterranean grassland soil C-N compound turnover is dependent on rainfall and depth, and is mediated by genomically divergent microorganisms.</title>
        <authorList>
            <person name="Diamond S."/>
            <person name="Andeer P.F."/>
            <person name="Li Z."/>
            <person name="Crits-Christoph A."/>
            <person name="Burstein D."/>
            <person name="Anantharaman K."/>
            <person name="Lane K.R."/>
            <person name="Thomas B.C."/>
            <person name="Pan C."/>
            <person name="Northen T.R."/>
            <person name="Banfield J.F."/>
        </authorList>
    </citation>
    <scope>NUCLEOTIDE SEQUENCE [LARGE SCALE GENOMIC DNA]</scope>
    <source>
        <strain evidence="8">WS_1</strain>
    </source>
</reference>
<accession>A0A538SCM0</accession>